<dbReference type="Pfam" id="PF00698">
    <property type="entry name" value="Acyl_transf_1"/>
    <property type="match status" value="1"/>
</dbReference>
<keyword evidence="9" id="KW-0812">Transmembrane</keyword>
<dbReference type="PANTHER" id="PTHR43775">
    <property type="entry name" value="FATTY ACID SYNTHASE"/>
    <property type="match status" value="1"/>
</dbReference>
<dbReference type="SUPFAM" id="SSF53901">
    <property type="entry name" value="Thiolase-like"/>
    <property type="match status" value="1"/>
</dbReference>
<dbReference type="Proteomes" id="UP000606721">
    <property type="component" value="Unassembled WGS sequence"/>
</dbReference>
<evidence type="ECO:0000259" key="11">
    <source>
        <dbReference type="PROSITE" id="PS52004"/>
    </source>
</evidence>
<comment type="caution">
    <text evidence="8">Lacks conserved residue(s) required for the propagation of feature annotation.</text>
</comment>
<feature type="transmembrane region" description="Helical" evidence="9">
    <location>
        <begin position="62"/>
        <end position="89"/>
    </location>
</feature>
<dbReference type="InterPro" id="IPR020841">
    <property type="entry name" value="PKS_Beta-ketoAc_synthase_dom"/>
</dbReference>
<dbReference type="SMART" id="SM00825">
    <property type="entry name" value="PKS_KS"/>
    <property type="match status" value="1"/>
</dbReference>
<dbReference type="Gene3D" id="3.40.50.12780">
    <property type="entry name" value="N-terminal domain of ligase-like"/>
    <property type="match status" value="1"/>
</dbReference>
<dbReference type="InterPro" id="IPR013217">
    <property type="entry name" value="Methyltransf_12"/>
</dbReference>
<dbReference type="EMBL" id="JACJQT010000084">
    <property type="protein sequence ID" value="MBD2281007.1"/>
    <property type="molecule type" value="Genomic_DNA"/>
</dbReference>
<dbReference type="PROSITE" id="PS00455">
    <property type="entry name" value="AMP_BINDING"/>
    <property type="match status" value="1"/>
</dbReference>
<dbReference type="PROSITE" id="PS00606">
    <property type="entry name" value="KS3_1"/>
    <property type="match status" value="1"/>
</dbReference>
<dbReference type="Pfam" id="PF00550">
    <property type="entry name" value="PP-binding"/>
    <property type="match status" value="1"/>
</dbReference>
<evidence type="ECO:0000259" key="10">
    <source>
        <dbReference type="PROSITE" id="PS50075"/>
    </source>
</evidence>
<dbReference type="PANTHER" id="PTHR43775:SF37">
    <property type="entry name" value="SI:DKEY-61P9.11"/>
    <property type="match status" value="1"/>
</dbReference>
<dbReference type="InterPro" id="IPR025110">
    <property type="entry name" value="AMP-bd_C"/>
</dbReference>
<dbReference type="Gene3D" id="3.10.129.10">
    <property type="entry name" value="Hotdog Thioesterase"/>
    <property type="match status" value="1"/>
</dbReference>
<dbReference type="PROSITE" id="PS50075">
    <property type="entry name" value="CARRIER"/>
    <property type="match status" value="1"/>
</dbReference>
<reference evidence="13 14" key="1">
    <citation type="journal article" date="2020" name="ISME J.">
        <title>Comparative genomics reveals insights into cyanobacterial evolution and habitat adaptation.</title>
        <authorList>
            <person name="Chen M.Y."/>
            <person name="Teng W.K."/>
            <person name="Zhao L."/>
            <person name="Hu C.X."/>
            <person name="Zhou Y.K."/>
            <person name="Han B.P."/>
            <person name="Song L.R."/>
            <person name="Shu W.S."/>
        </authorList>
    </citation>
    <scope>NUCLEOTIDE SEQUENCE [LARGE SCALE GENOMIC DNA]</scope>
    <source>
        <strain evidence="13 14">FACHB-1040</strain>
    </source>
</reference>
<proteinExistence type="predicted"/>
<keyword evidence="1" id="KW-0596">Phosphopantetheine</keyword>
<dbReference type="InterPro" id="IPR029063">
    <property type="entry name" value="SAM-dependent_MTases_sf"/>
</dbReference>
<accession>A0ABR8C2C9</accession>
<dbReference type="Pfam" id="PF08242">
    <property type="entry name" value="Methyltransf_12"/>
    <property type="match status" value="1"/>
</dbReference>
<feature type="domain" description="PKS/mFAS DH" evidence="12">
    <location>
        <begin position="2009"/>
        <end position="2134"/>
    </location>
</feature>
<evidence type="ECO:0000256" key="5">
    <source>
        <dbReference type="ARBA" id="ARBA00022832"/>
    </source>
</evidence>
<name>A0ABR8C2C9_APHFL</name>
<feature type="domain" description="Ketosynthase family 3 (KS3)" evidence="11">
    <location>
        <begin position="696"/>
        <end position="1105"/>
    </location>
</feature>
<dbReference type="InterPro" id="IPR050091">
    <property type="entry name" value="PKS_NRPS_Biosynth_Enz"/>
</dbReference>
<dbReference type="SMART" id="SM00823">
    <property type="entry name" value="PKS_PP"/>
    <property type="match status" value="1"/>
</dbReference>
<keyword evidence="3" id="KW-0808">Transferase</keyword>
<dbReference type="CDD" id="cd02440">
    <property type="entry name" value="AdoMet_MTases"/>
    <property type="match status" value="1"/>
</dbReference>
<dbReference type="InterPro" id="IPR040097">
    <property type="entry name" value="FAAL/FAAC"/>
</dbReference>
<dbReference type="InterPro" id="IPR016036">
    <property type="entry name" value="Malonyl_transacylase_ACP-bd"/>
</dbReference>
<keyword evidence="5" id="KW-0276">Fatty acid metabolism</keyword>
<dbReference type="InterPro" id="IPR045851">
    <property type="entry name" value="AMP-bd_C_sf"/>
</dbReference>
<dbReference type="InterPro" id="IPR000873">
    <property type="entry name" value="AMP-dep_synth/lig_dom"/>
</dbReference>
<keyword evidence="2" id="KW-0597">Phosphoprotein</keyword>
<evidence type="ECO:0000259" key="12">
    <source>
        <dbReference type="PROSITE" id="PS52019"/>
    </source>
</evidence>
<keyword evidence="14" id="KW-1185">Reference proteome</keyword>
<dbReference type="Gene3D" id="3.30.300.30">
    <property type="match status" value="1"/>
</dbReference>
<dbReference type="Gene3D" id="3.40.366.10">
    <property type="entry name" value="Malonyl-Coenzyme A Acyl Carrier Protein, domain 2"/>
    <property type="match status" value="1"/>
</dbReference>
<evidence type="ECO:0000256" key="7">
    <source>
        <dbReference type="ARBA" id="ARBA00023268"/>
    </source>
</evidence>
<dbReference type="Pfam" id="PF00501">
    <property type="entry name" value="AMP-binding"/>
    <property type="match status" value="1"/>
</dbReference>
<dbReference type="InterPro" id="IPR009081">
    <property type="entry name" value="PP-bd_ACP"/>
</dbReference>
<dbReference type="InterPro" id="IPR049552">
    <property type="entry name" value="PKS_DH_N"/>
</dbReference>
<keyword evidence="6" id="KW-0443">Lipid metabolism</keyword>
<dbReference type="Pfam" id="PF22621">
    <property type="entry name" value="CurL-like_PKS_C"/>
    <property type="match status" value="1"/>
</dbReference>
<dbReference type="InterPro" id="IPR014043">
    <property type="entry name" value="Acyl_transferase_dom"/>
</dbReference>
<dbReference type="InterPro" id="IPR042099">
    <property type="entry name" value="ANL_N_sf"/>
</dbReference>
<dbReference type="SUPFAM" id="SSF55048">
    <property type="entry name" value="Probable ACP-binding domain of malonyl-CoA ACP transacylase"/>
    <property type="match status" value="1"/>
</dbReference>
<dbReference type="SMART" id="SM00827">
    <property type="entry name" value="PKS_AT"/>
    <property type="match status" value="1"/>
</dbReference>
<protein>
    <submittedName>
        <fullName evidence="13">AMP-binding protein</fullName>
    </submittedName>
</protein>
<dbReference type="InterPro" id="IPR016039">
    <property type="entry name" value="Thiolase-like"/>
</dbReference>
<keyword evidence="9" id="KW-0472">Membrane</keyword>
<keyword evidence="9" id="KW-1133">Transmembrane helix</keyword>
<dbReference type="Gene3D" id="3.40.50.150">
    <property type="entry name" value="Vaccinia Virus protein VP39"/>
    <property type="match status" value="1"/>
</dbReference>
<dbReference type="Pfam" id="PF00109">
    <property type="entry name" value="ketoacyl-synt"/>
    <property type="match status" value="1"/>
</dbReference>
<dbReference type="InterPro" id="IPR001227">
    <property type="entry name" value="Ac_transferase_dom_sf"/>
</dbReference>
<evidence type="ECO:0000256" key="3">
    <source>
        <dbReference type="ARBA" id="ARBA00022679"/>
    </source>
</evidence>
<dbReference type="Gene3D" id="3.30.70.3290">
    <property type="match status" value="1"/>
</dbReference>
<organism evidence="13 14">
    <name type="scientific">Aphanizomenon flos-aquae FACHB-1040</name>
    <dbReference type="NCBI Taxonomy" id="2692887"/>
    <lineage>
        <taxon>Bacteria</taxon>
        <taxon>Bacillati</taxon>
        <taxon>Cyanobacteriota</taxon>
        <taxon>Cyanophyceae</taxon>
        <taxon>Nostocales</taxon>
        <taxon>Aphanizomenonaceae</taxon>
        <taxon>Aphanizomenon</taxon>
    </lineage>
</organism>
<dbReference type="Pfam" id="PF21089">
    <property type="entry name" value="PKS_DH_N"/>
    <property type="match status" value="1"/>
</dbReference>
<evidence type="ECO:0000256" key="1">
    <source>
        <dbReference type="ARBA" id="ARBA00022450"/>
    </source>
</evidence>
<sequence>MKMTQIILDILTYRSQYQSDKSAYLFLQNGETESATITYGELDKQARAIAARLQSWQGERALLLYPSGLEFITAFFGCLYAGVVAVPVYPPKRNQNLFRLLSIVNDAQAKLALTTSSILLDISQKWKQETQSLTQFNWLPTDTIETDFQEFVPTLVTPESLAFLQYTSGSTGTPKGVMVTHGNLMHNSECIKQAFELTSDSVSVSWLPTFHDMGLIDGVLQPLYTGFTGYLMPPVAFLMKPACWLQAITRYKATHCGGPNFAYDLCINKVTVEQLNTLDLSSWYSAYSGSEPVHNTTLKLFAEKFRDCGFKENFFYPCYGMAEASLFISGGFEQSPPIVKWVKTKALEENKIVNVTHPNPSSQEGTKAIVGCGHSWLDYKIVIADLESFELCADEIVGEIWVSSTSVTKGYWNRPQQTQETFDAYLKDGSGPFLRTGDLGFLSNGELFVTGRLKDVIIISGRNHYPQDIELTVENSHPALRSNCSAAFAIEMQTGECLVIACEVERTHLRHLNTLEIVRAIQIAVSTEHELEVYGVVLLKTGSIPKTSSGKIQRQACKLGFLEKSLNVVGEWQKTLESHQKINNSNLQQNSLSQNDALQNSSKSVEEIQAWLAQKLAEILQLSPEQIDFKQPLAVYGLSSVKAASIAAELEKWLGMTVAPTIVYDYPTIQALSDYLAPTIAPIKSSLFVSHRQIATEAIAIIGLGCRFPKAKNPQAFWSLLRSGVDAITKVPGSRWESENTWGGFLEQVDQFDPQFFSISPREAISMDPQQRLLLEVSWEALENAGLAAAGLVGSRSGVFIGISSGDYARLNGNLVNTEAYYGTGNALSITANRLSYFLDWHGPSWAVDTACSSSLVAVHQACQSLSQGECHLALAGGVNLMLSPQLTLTFADAKMMAADGRCKTFDALADGYVRSEGCGVVVLKRLSDALADGDNIQAIIRGSAVNQDGLTNGLTAPNGNSQQDVIHLALAKAGVKPNQISYVETHGTGTALGDPIEVNSLKSVLMEDRELNQPCWIGSVKTNIGHLEAAAGIAGLIKVVLSLKHGEIPPHLHLQQLNPYIQLEQTNIKIPTKLQPWLSVGQSRLAGVSAFGFGGTNAHVILEEAPIPVSIENSLKTEQNSANLVNRPFHLLTLSAKTEQALADLVQSYQNYLEINPELAIADVCFSANTGRSHFKHRLAIIAADQQELTDKLAKIIAKSEVSGVFSAKLPSNSQSPKIAFLFTGQGSQYINMGRQLYQTQPVFRRSLEQCDEILQSYLAEKSLLEVIYPENPQELNNFFLDQTAYTQPALFAIEYALAQLWQSWGIKPDVVMGHSVGEYVAATVAGVFSLEDGLKLIAHRGRLMQKLPADGEMVAVMASEDKVNQLISPYKEKVALAAINGPESVVISGEAEAIKTIVNNLESQTIKSKRLQVSHAFHSPLMEPMLAEFDSVARTISYQTSRIPIVSNLTGKMAGDEIATPGYWVRHISQPVQFAASMQTLQQQGYGIFVEIGAKPILLAMGQQCISDGDQLWLASLRSHQQDWYQLLESLAQLYVREIQIDWAGFERDYPKRRVLLPTYPFQRQRYWIENLSSDQLWRSHNHKSPHPPFEQKLQIVGKDWHFEPATIEQQLRSSWSELIAHIDLNRYHNLLLQLEQLSFEYVLQAFTQMGWSFSPGESFSTELIAQRLNILPQQRKLLRRLLQIIAGVNILQFNSDRDNWQVMLTLANANPRATAESVLDNYPLAETELTLLSRCGSQLSNVLQGALDPVQLVFPAADLSMVTRLYQDSPSAKVFNTLVQQAVSAAIFQFSQNRSVQLLEIGAGTGGTTSYILPHLLSNQVEYTFTDISTLFTTKAQERFSEYPFVRYQILDIELDPTAQGFEPQKYDIIIAANVLHATSSISQTLQHIRKLLVPGGLLVLVELTDPQRWLDLTFGLLKGWWRFRDLDLRPDYPLLPVEKWQQVLQENGFEQTISLPQQLQQVGLNQQTIIITRSAPQKPIEGIEYNHTTSNQKQNWQLQNQIKKHPFLGYRLKDLASVANTYSWETEIDEQYLLNFKDYQIWDCVVMPQMAYIEIALAATEEAFGVKCKQLTNLQVHQPLFLSTKEQQKIQFILTFDSQNKIHFNAYSCQKNKQLLYQKWTLYATAQIHI</sequence>
<dbReference type="CDD" id="cd05931">
    <property type="entry name" value="FAAL"/>
    <property type="match status" value="1"/>
</dbReference>
<dbReference type="InterPro" id="IPR020845">
    <property type="entry name" value="AMP-binding_CS"/>
</dbReference>
<evidence type="ECO:0000256" key="6">
    <source>
        <dbReference type="ARBA" id="ARBA00023098"/>
    </source>
</evidence>
<keyword evidence="7" id="KW-0511">Multifunctional enzyme</keyword>
<evidence type="ECO:0000313" key="14">
    <source>
        <dbReference type="Proteomes" id="UP000606721"/>
    </source>
</evidence>
<dbReference type="SMART" id="SM01294">
    <property type="entry name" value="PKS_PP_betabranch"/>
    <property type="match status" value="1"/>
</dbReference>
<dbReference type="PROSITE" id="PS52004">
    <property type="entry name" value="KS3_2"/>
    <property type="match status" value="1"/>
</dbReference>
<gene>
    <name evidence="13" type="ORF">H6F99_22850</name>
</gene>
<evidence type="ECO:0000256" key="9">
    <source>
        <dbReference type="SAM" id="Phobius"/>
    </source>
</evidence>
<evidence type="ECO:0000256" key="2">
    <source>
        <dbReference type="ARBA" id="ARBA00022553"/>
    </source>
</evidence>
<dbReference type="SUPFAM" id="SSF56801">
    <property type="entry name" value="Acetyl-CoA synthetase-like"/>
    <property type="match status" value="1"/>
</dbReference>
<dbReference type="InterPro" id="IPR016035">
    <property type="entry name" value="Acyl_Trfase/lysoPLipase"/>
</dbReference>
<dbReference type="Pfam" id="PF02801">
    <property type="entry name" value="Ketoacyl-synt_C"/>
    <property type="match status" value="1"/>
</dbReference>
<dbReference type="Gene3D" id="1.10.1200.10">
    <property type="entry name" value="ACP-like"/>
    <property type="match status" value="1"/>
</dbReference>
<dbReference type="SUPFAM" id="SSF47336">
    <property type="entry name" value="ACP-like"/>
    <property type="match status" value="1"/>
</dbReference>
<dbReference type="Gene3D" id="3.40.47.10">
    <property type="match status" value="1"/>
</dbReference>
<dbReference type="PROSITE" id="PS52019">
    <property type="entry name" value="PKS_MFAS_DH"/>
    <property type="match status" value="1"/>
</dbReference>
<dbReference type="SUPFAM" id="SSF53335">
    <property type="entry name" value="S-adenosyl-L-methionine-dependent methyltransferases"/>
    <property type="match status" value="1"/>
</dbReference>
<dbReference type="InterPro" id="IPR020806">
    <property type="entry name" value="PKS_PP-bd"/>
</dbReference>
<dbReference type="InterPro" id="IPR018201">
    <property type="entry name" value="Ketoacyl_synth_AS"/>
</dbReference>
<evidence type="ECO:0000313" key="13">
    <source>
        <dbReference type="EMBL" id="MBD2281007.1"/>
    </source>
</evidence>
<dbReference type="InterPro" id="IPR014031">
    <property type="entry name" value="Ketoacyl_synth_C"/>
</dbReference>
<comment type="caution">
    <text evidence="13">The sequence shown here is derived from an EMBL/GenBank/DDBJ whole genome shotgun (WGS) entry which is preliminary data.</text>
</comment>
<dbReference type="InterPro" id="IPR036736">
    <property type="entry name" value="ACP-like_sf"/>
</dbReference>
<evidence type="ECO:0000256" key="8">
    <source>
        <dbReference type="PROSITE-ProRule" id="PRU01363"/>
    </source>
</evidence>
<feature type="domain" description="Carrier" evidence="10">
    <location>
        <begin position="603"/>
        <end position="680"/>
    </location>
</feature>
<dbReference type="SUPFAM" id="SSF52151">
    <property type="entry name" value="FabD/lysophospholipase-like"/>
    <property type="match status" value="1"/>
</dbReference>
<dbReference type="CDD" id="cd00833">
    <property type="entry name" value="PKS"/>
    <property type="match status" value="1"/>
</dbReference>
<keyword evidence="4" id="KW-0677">Repeat</keyword>
<dbReference type="InterPro" id="IPR014030">
    <property type="entry name" value="Ketoacyl_synth_N"/>
</dbReference>
<dbReference type="InterPro" id="IPR049900">
    <property type="entry name" value="PKS_mFAS_DH"/>
</dbReference>
<dbReference type="Pfam" id="PF23024">
    <property type="entry name" value="AMP-dom_DIP2-like"/>
    <property type="match status" value="1"/>
</dbReference>
<evidence type="ECO:0000256" key="4">
    <source>
        <dbReference type="ARBA" id="ARBA00022737"/>
    </source>
</evidence>